<evidence type="ECO:0000256" key="1">
    <source>
        <dbReference type="SAM" id="MobiDB-lite"/>
    </source>
</evidence>
<proteinExistence type="predicted"/>
<gene>
    <name evidence="2" type="ORF">FBUS_03690</name>
</gene>
<keyword evidence="3" id="KW-1185">Reference proteome</keyword>
<evidence type="ECO:0000313" key="2">
    <source>
        <dbReference type="EMBL" id="KAA0195132.1"/>
    </source>
</evidence>
<dbReference type="AlphaFoldDB" id="A0A8E0VN65"/>
<protein>
    <submittedName>
        <fullName evidence="2">Uncharacterized protein</fullName>
    </submittedName>
</protein>
<evidence type="ECO:0000313" key="3">
    <source>
        <dbReference type="Proteomes" id="UP000728185"/>
    </source>
</evidence>
<feature type="compositionally biased region" description="Low complexity" evidence="1">
    <location>
        <begin position="228"/>
        <end position="247"/>
    </location>
</feature>
<dbReference type="OrthoDB" id="6285032at2759"/>
<name>A0A8E0VN65_9TREM</name>
<feature type="compositionally biased region" description="Acidic residues" evidence="1">
    <location>
        <begin position="107"/>
        <end position="118"/>
    </location>
</feature>
<sequence length="352" mass="38814">MLSALLFTVQHGVGSRPTRPVLIPLDMWLPGVFPVGLPKLSPKQAVLLNERDRIGMPPVMQDLSQPVGHLDMDDEFSVPYTTKLAIVTDLDLNAPRDDEQPNHKEADDDWEEEDEDAVGAEPSDRSKQLEDSIITSKSLISLNPRLLSGYGHDYSYGYGYGASTGVAIVPLVYKTHHAPSVLPLALTPITQRSQTGTSSSSSLSSAVLQPTLTHSQQTITINAQLPQQQQQQQQQQPQAQMQLQPQQDLTGQGRMAIPQVSQPIAIQPGQMVQPLVPSQPIIQPSGTLPGQGRFQWPTSGGSQAQNVQNTPIQQAQTQQQQQLISRRITVTHKIVPQNIRIVLPKQYKRYTY</sequence>
<reference evidence="2" key="1">
    <citation type="submission" date="2019-05" db="EMBL/GenBank/DDBJ databases">
        <title>Annotation for the trematode Fasciolopsis buski.</title>
        <authorList>
            <person name="Choi Y.-J."/>
        </authorList>
    </citation>
    <scope>NUCLEOTIDE SEQUENCE</scope>
    <source>
        <strain evidence="2">HT</strain>
        <tissue evidence="2">Whole worm</tissue>
    </source>
</reference>
<feature type="region of interest" description="Disordered" evidence="1">
    <location>
        <begin position="228"/>
        <end position="250"/>
    </location>
</feature>
<dbReference type="EMBL" id="LUCM01003910">
    <property type="protein sequence ID" value="KAA0195132.1"/>
    <property type="molecule type" value="Genomic_DNA"/>
</dbReference>
<feature type="region of interest" description="Disordered" evidence="1">
    <location>
        <begin position="91"/>
        <end position="130"/>
    </location>
</feature>
<comment type="caution">
    <text evidence="2">The sequence shown here is derived from an EMBL/GenBank/DDBJ whole genome shotgun (WGS) entry which is preliminary data.</text>
</comment>
<feature type="compositionally biased region" description="Basic and acidic residues" evidence="1">
    <location>
        <begin position="94"/>
        <end position="106"/>
    </location>
</feature>
<dbReference type="Proteomes" id="UP000728185">
    <property type="component" value="Unassembled WGS sequence"/>
</dbReference>
<accession>A0A8E0VN65</accession>
<organism evidence="2 3">
    <name type="scientific">Fasciolopsis buskii</name>
    <dbReference type="NCBI Taxonomy" id="27845"/>
    <lineage>
        <taxon>Eukaryota</taxon>
        <taxon>Metazoa</taxon>
        <taxon>Spiralia</taxon>
        <taxon>Lophotrochozoa</taxon>
        <taxon>Platyhelminthes</taxon>
        <taxon>Trematoda</taxon>
        <taxon>Digenea</taxon>
        <taxon>Plagiorchiida</taxon>
        <taxon>Echinostomata</taxon>
        <taxon>Echinostomatoidea</taxon>
        <taxon>Fasciolidae</taxon>
        <taxon>Fasciolopsis</taxon>
    </lineage>
</organism>